<evidence type="ECO:0000313" key="10">
    <source>
        <dbReference type="EMBL" id="SMD41962.1"/>
    </source>
</evidence>
<reference evidence="11" key="1">
    <citation type="submission" date="2017-04" db="EMBL/GenBank/DDBJ databases">
        <authorList>
            <person name="Varghese N."/>
            <person name="Submissions S."/>
        </authorList>
    </citation>
    <scope>NUCLEOTIDE SEQUENCE [LARGE SCALE GENOMIC DNA]</scope>
    <source>
        <strain evidence="11">DSM 16537</strain>
    </source>
</reference>
<accession>A0A1W2H004</accession>
<dbReference type="Pfam" id="PF12704">
    <property type="entry name" value="MacB_PCD"/>
    <property type="match status" value="1"/>
</dbReference>
<protein>
    <submittedName>
        <fullName evidence="10">Lipoprotein-releasing system permease protein</fullName>
    </submittedName>
</protein>
<comment type="similarity">
    <text evidence="2">Belongs to the ABC-4 integral membrane protein family. LolC/E subfamily.</text>
</comment>
<dbReference type="STRING" id="758820.SAMN00777080_0498"/>
<evidence type="ECO:0000259" key="8">
    <source>
        <dbReference type="Pfam" id="PF02687"/>
    </source>
</evidence>
<dbReference type="EMBL" id="LT838813">
    <property type="protein sequence ID" value="SMD41962.1"/>
    <property type="molecule type" value="Genomic_DNA"/>
</dbReference>
<feature type="transmembrane region" description="Helical" evidence="7">
    <location>
        <begin position="323"/>
        <end position="346"/>
    </location>
</feature>
<dbReference type="RefSeq" id="WP_197687265.1">
    <property type="nucleotide sequence ID" value="NZ_LT838813.1"/>
</dbReference>
<feature type="domain" description="ABC3 transporter permease C-terminal" evidence="8">
    <location>
        <begin position="280"/>
        <end position="401"/>
    </location>
</feature>
<evidence type="ECO:0000256" key="6">
    <source>
        <dbReference type="ARBA" id="ARBA00023136"/>
    </source>
</evidence>
<keyword evidence="10" id="KW-0449">Lipoprotein</keyword>
<feature type="transmembrane region" description="Helical" evidence="7">
    <location>
        <begin position="20"/>
        <end position="46"/>
    </location>
</feature>
<evidence type="ECO:0000256" key="5">
    <source>
        <dbReference type="ARBA" id="ARBA00022989"/>
    </source>
</evidence>
<dbReference type="GO" id="GO:0044874">
    <property type="term" value="P:lipoprotein localization to outer membrane"/>
    <property type="evidence" value="ECO:0007669"/>
    <property type="project" value="TreeGrafter"/>
</dbReference>
<dbReference type="PANTHER" id="PTHR30489">
    <property type="entry name" value="LIPOPROTEIN-RELEASING SYSTEM TRANSMEMBRANE PROTEIN LOLE"/>
    <property type="match status" value="1"/>
</dbReference>
<feature type="transmembrane region" description="Helical" evidence="7">
    <location>
        <begin position="275"/>
        <end position="296"/>
    </location>
</feature>
<dbReference type="InterPro" id="IPR051447">
    <property type="entry name" value="Lipoprotein-release_system"/>
</dbReference>
<sequence>MNLSFFIAYRYFRSKKRRNFITILSRISMIGVAVGTMSLIMVLSVFNGLEDLIRGLYASFDAELKIEATKGKSFLVTEDWLKSIEEIEGVGVVTEVIEDNALFKYRDYQHLARIKGVSENYLQQGRFDKGYIWGELDLGSEKQPKAIIGRGVGFFLSVDLDNPIDLLQVYYPKAPRSAGTIDPNQLYNRDILKPSAFFSIEKDFDDNYIIAPLTFVSSLLNYGEKRTSLEIKVAEGYSIQRVKSKVSAFLGEDYLVKDTDEQHAQILRTIKIEKLFVFLTLTFILAVASFNIFFSLSMMAIEKKRDTAILFALGAKKWMIQKIYLKQGAIIAFTGAIIGLVLGYLACWLQDQYGLVSLGIASSVIESYPVKMVWWDFLWTSVSVITITFLASFRPAMIASRVTSRDL</sequence>
<dbReference type="PANTHER" id="PTHR30489:SF0">
    <property type="entry name" value="LIPOPROTEIN-RELEASING SYSTEM TRANSMEMBRANE PROTEIN LOLE"/>
    <property type="match status" value="1"/>
</dbReference>
<proteinExistence type="inferred from homology"/>
<feature type="transmembrane region" description="Helical" evidence="7">
    <location>
        <begin position="372"/>
        <end position="393"/>
    </location>
</feature>
<feature type="domain" description="MacB-like periplasmic core" evidence="9">
    <location>
        <begin position="27"/>
        <end position="152"/>
    </location>
</feature>
<name>A0A1W2H004_9BACT</name>
<evidence type="ECO:0000256" key="4">
    <source>
        <dbReference type="ARBA" id="ARBA00022692"/>
    </source>
</evidence>
<comment type="subcellular location">
    <subcellularLocation>
        <location evidence="1">Cell membrane</location>
        <topology evidence="1">Multi-pass membrane protein</topology>
    </subcellularLocation>
</comment>
<dbReference type="Proteomes" id="UP000192333">
    <property type="component" value="Chromosome I"/>
</dbReference>
<keyword evidence="5 7" id="KW-1133">Transmembrane helix</keyword>
<dbReference type="GO" id="GO:0098797">
    <property type="term" value="C:plasma membrane protein complex"/>
    <property type="evidence" value="ECO:0007669"/>
    <property type="project" value="TreeGrafter"/>
</dbReference>
<dbReference type="Pfam" id="PF02687">
    <property type="entry name" value="FtsX"/>
    <property type="match status" value="1"/>
</dbReference>
<evidence type="ECO:0000256" key="2">
    <source>
        <dbReference type="ARBA" id="ARBA00005236"/>
    </source>
</evidence>
<dbReference type="InterPro" id="IPR025857">
    <property type="entry name" value="MacB_PCD"/>
</dbReference>
<evidence type="ECO:0000256" key="1">
    <source>
        <dbReference type="ARBA" id="ARBA00004651"/>
    </source>
</evidence>
<keyword evidence="11" id="KW-1185">Reference proteome</keyword>
<evidence type="ECO:0000256" key="7">
    <source>
        <dbReference type="SAM" id="Phobius"/>
    </source>
</evidence>
<evidence type="ECO:0000259" key="9">
    <source>
        <dbReference type="Pfam" id="PF12704"/>
    </source>
</evidence>
<gene>
    <name evidence="10" type="ORF">SAMN00777080_0498</name>
</gene>
<keyword evidence="4 7" id="KW-0812">Transmembrane</keyword>
<dbReference type="AlphaFoldDB" id="A0A1W2H004"/>
<keyword evidence="6 7" id="KW-0472">Membrane</keyword>
<evidence type="ECO:0000256" key="3">
    <source>
        <dbReference type="ARBA" id="ARBA00022475"/>
    </source>
</evidence>
<organism evidence="10 11">
    <name type="scientific">Aquiflexum balticum DSM 16537</name>
    <dbReference type="NCBI Taxonomy" id="758820"/>
    <lineage>
        <taxon>Bacteria</taxon>
        <taxon>Pseudomonadati</taxon>
        <taxon>Bacteroidota</taxon>
        <taxon>Cytophagia</taxon>
        <taxon>Cytophagales</taxon>
        <taxon>Cyclobacteriaceae</taxon>
        <taxon>Aquiflexum</taxon>
    </lineage>
</organism>
<keyword evidence="3" id="KW-1003">Cell membrane</keyword>
<evidence type="ECO:0000313" key="11">
    <source>
        <dbReference type="Proteomes" id="UP000192333"/>
    </source>
</evidence>
<dbReference type="InterPro" id="IPR003838">
    <property type="entry name" value="ABC3_permease_C"/>
</dbReference>